<dbReference type="EMBL" id="KN822952">
    <property type="protein sequence ID" value="KIO32797.1"/>
    <property type="molecule type" value="Genomic_DNA"/>
</dbReference>
<reference evidence="3" key="2">
    <citation type="submission" date="2015-01" db="EMBL/GenBank/DDBJ databases">
        <title>Evolutionary Origins and Diversification of the Mycorrhizal Mutualists.</title>
        <authorList>
            <consortium name="DOE Joint Genome Institute"/>
            <consortium name="Mycorrhizal Genomics Consortium"/>
            <person name="Kohler A."/>
            <person name="Kuo A."/>
            <person name="Nagy L.G."/>
            <person name="Floudas D."/>
            <person name="Copeland A."/>
            <person name="Barry K.W."/>
            <person name="Cichocki N."/>
            <person name="Veneault-Fourrey C."/>
            <person name="LaButti K."/>
            <person name="Lindquist E.A."/>
            <person name="Lipzen A."/>
            <person name="Lundell T."/>
            <person name="Morin E."/>
            <person name="Murat C."/>
            <person name="Riley R."/>
            <person name="Ohm R."/>
            <person name="Sun H."/>
            <person name="Tunlid A."/>
            <person name="Henrissat B."/>
            <person name="Grigoriev I.V."/>
            <person name="Hibbett D.S."/>
            <person name="Martin F."/>
        </authorList>
    </citation>
    <scope>NUCLEOTIDE SEQUENCE [LARGE SCALE GENOMIC DNA]</scope>
    <source>
        <strain evidence="3">MUT 4182</strain>
    </source>
</reference>
<keyword evidence="1" id="KW-1133">Transmembrane helix</keyword>
<keyword evidence="1" id="KW-0812">Transmembrane</keyword>
<accession>A0A0C3MGG3</accession>
<evidence type="ECO:0000313" key="3">
    <source>
        <dbReference type="Proteomes" id="UP000054248"/>
    </source>
</evidence>
<keyword evidence="3" id="KW-1185">Reference proteome</keyword>
<evidence type="ECO:0000313" key="2">
    <source>
        <dbReference type="EMBL" id="KIO32797.1"/>
    </source>
</evidence>
<reference evidence="2 3" key="1">
    <citation type="submission" date="2014-04" db="EMBL/GenBank/DDBJ databases">
        <authorList>
            <consortium name="DOE Joint Genome Institute"/>
            <person name="Kuo A."/>
            <person name="Girlanda M."/>
            <person name="Perotto S."/>
            <person name="Kohler A."/>
            <person name="Nagy L.G."/>
            <person name="Floudas D."/>
            <person name="Copeland A."/>
            <person name="Barry K.W."/>
            <person name="Cichocki N."/>
            <person name="Veneault-Fourrey C."/>
            <person name="LaButti K."/>
            <person name="Lindquist E.A."/>
            <person name="Lipzen A."/>
            <person name="Lundell T."/>
            <person name="Morin E."/>
            <person name="Murat C."/>
            <person name="Sun H."/>
            <person name="Tunlid A."/>
            <person name="Henrissat B."/>
            <person name="Grigoriev I.V."/>
            <person name="Hibbett D.S."/>
            <person name="Martin F."/>
            <person name="Nordberg H.P."/>
            <person name="Cantor M.N."/>
            <person name="Hua S.X."/>
        </authorList>
    </citation>
    <scope>NUCLEOTIDE SEQUENCE [LARGE SCALE GENOMIC DNA]</scope>
    <source>
        <strain evidence="2 3">MUT 4182</strain>
    </source>
</reference>
<organism evidence="2 3">
    <name type="scientific">Tulasnella calospora MUT 4182</name>
    <dbReference type="NCBI Taxonomy" id="1051891"/>
    <lineage>
        <taxon>Eukaryota</taxon>
        <taxon>Fungi</taxon>
        <taxon>Dikarya</taxon>
        <taxon>Basidiomycota</taxon>
        <taxon>Agaricomycotina</taxon>
        <taxon>Agaricomycetes</taxon>
        <taxon>Cantharellales</taxon>
        <taxon>Tulasnellaceae</taxon>
        <taxon>Tulasnella</taxon>
    </lineage>
</organism>
<name>A0A0C3MGG3_9AGAM</name>
<dbReference type="HOGENOM" id="CLU_1435417_0_0_1"/>
<sequence length="189" mass="20831">MVAARITTAGQWAAGLIFLTVLIRIPAPLGGGVRMIAPRRSGNQEQRCQKKLGEGHPNGFRAAAVLSALPLRYSERQANPDNPFISSFTEQSHPPVPVSGSHNRILASLQRGDQRKGRQKEDRGPEIHISGCIIVRVKPRQASTIPDPLIRSSGRAQSRLIPSFPPKIQLVAYGMFVLDFWQVWRAVTN</sequence>
<dbReference type="Proteomes" id="UP000054248">
    <property type="component" value="Unassembled WGS sequence"/>
</dbReference>
<keyword evidence="1" id="KW-0472">Membrane</keyword>
<feature type="transmembrane region" description="Helical" evidence="1">
    <location>
        <begin position="12"/>
        <end position="37"/>
    </location>
</feature>
<evidence type="ECO:0000256" key="1">
    <source>
        <dbReference type="SAM" id="Phobius"/>
    </source>
</evidence>
<protein>
    <submittedName>
        <fullName evidence="2">Uncharacterized protein</fullName>
    </submittedName>
</protein>
<proteinExistence type="predicted"/>
<gene>
    <name evidence="2" type="ORF">M407DRAFT_18261</name>
</gene>
<dbReference type="AlphaFoldDB" id="A0A0C3MGG3"/>